<evidence type="ECO:0000256" key="7">
    <source>
        <dbReference type="ARBA" id="ARBA00022806"/>
    </source>
</evidence>
<dbReference type="PANTHER" id="PTHR47963">
    <property type="entry name" value="DEAD-BOX ATP-DEPENDENT RNA HELICASE 47, MITOCHONDRIAL"/>
    <property type="match status" value="1"/>
</dbReference>
<keyword evidence="4" id="KW-0479">Metal-binding</keyword>
<dbReference type="GO" id="GO:0005524">
    <property type="term" value="F:ATP binding"/>
    <property type="evidence" value="ECO:0007669"/>
    <property type="project" value="UniProtKB-KW"/>
</dbReference>
<dbReference type="SUPFAM" id="SSF52540">
    <property type="entry name" value="P-loop containing nucleoside triphosphate hydrolases"/>
    <property type="match status" value="1"/>
</dbReference>
<keyword evidence="3" id="KW-0540">Nuclease</keyword>
<dbReference type="SMART" id="SM00490">
    <property type="entry name" value="HELICc"/>
    <property type="match status" value="1"/>
</dbReference>
<evidence type="ECO:0000256" key="9">
    <source>
        <dbReference type="ARBA" id="ARBA00023118"/>
    </source>
</evidence>
<comment type="similarity">
    <text evidence="2">In the central section; belongs to the CRISPR-associated helicase Cas3 family.</text>
</comment>
<dbReference type="PROSITE" id="PS51192">
    <property type="entry name" value="HELICASE_ATP_BIND_1"/>
    <property type="match status" value="1"/>
</dbReference>
<evidence type="ECO:0000259" key="10">
    <source>
        <dbReference type="PROSITE" id="PS51192"/>
    </source>
</evidence>
<organism evidence="12 13">
    <name type="scientific">Thioploca ingrica</name>
    <dbReference type="NCBI Taxonomy" id="40754"/>
    <lineage>
        <taxon>Bacteria</taxon>
        <taxon>Pseudomonadati</taxon>
        <taxon>Pseudomonadota</taxon>
        <taxon>Gammaproteobacteria</taxon>
        <taxon>Thiotrichales</taxon>
        <taxon>Thiotrichaceae</taxon>
        <taxon>Thioploca</taxon>
    </lineage>
</organism>
<dbReference type="InterPro" id="IPR001650">
    <property type="entry name" value="Helicase_C-like"/>
</dbReference>
<dbReference type="InterPro" id="IPR014001">
    <property type="entry name" value="Helicase_ATP-bd"/>
</dbReference>
<dbReference type="Pfam" id="PF00270">
    <property type="entry name" value="DEAD"/>
    <property type="match status" value="1"/>
</dbReference>
<dbReference type="KEGG" id="tig:THII_0570"/>
<evidence type="ECO:0000256" key="3">
    <source>
        <dbReference type="ARBA" id="ARBA00022722"/>
    </source>
</evidence>
<keyword evidence="5" id="KW-0547">Nucleotide-binding</keyword>
<accession>A0A090AHR2</accession>
<keyword evidence="13" id="KW-1185">Reference proteome</keyword>
<dbReference type="EMBL" id="AP014633">
    <property type="protein sequence ID" value="BAP54867.1"/>
    <property type="molecule type" value="Genomic_DNA"/>
</dbReference>
<dbReference type="Pfam" id="PF18019">
    <property type="entry name" value="Cas3_HD"/>
    <property type="match status" value="1"/>
</dbReference>
<sequence length="778" mass="88394">MTLQSHHDPHKTLREHLQEVQQATHFILSCHSVNFPQTIINAIVQCHDLGKGSPAFQTYIQNPAAYNKNQADPRAKSHAFLSAVLATLWAQQEQWPAFDTLILTQAVACHHAGFKNLDELEIALELDIDDPLAAQYTALDLSLLSEISGLNLQNIDQANFEAAKWWLFKQQKIKKQLTHLALESALSLRLWAQFCLSVLLEADKAFLALHEEGAAPYLQKTAPEIPPAWIDNYLTQTTHSTPFDAFRATLQAQVILNSQVMTEKCFTLTLPTGAGKTLIAARWALALRQQLSLPKGFKPKIIVVLPYLSIIDQVEKIYQQVLGITTEEAHTDLKMASHSLADRNYELEGKALSDSYAEFFLNTWRSEVVITTFDQLLLTFFSEQNKHLMRFHNLMDAIIILDEVQTLPPRLWDIINQTLQVLAKVGQSRILMMSATQPQFLTPAQELVGTPEQVTAIFNQCQRYQIHLQHHLEQPLTGFIDSLITRVKTWLAHEQRVMITLNTRASAKRVWQALQTELALQVPIYLVSADVTPRDRLEKISNILNNQPCLVVSTQTVEAGIDIDMDVIIRDFAPLDKLIQVAGRCNRHNHRGKHGGYVEIVRLLSFNGQKYANYIYDPVLLNTTFEILENYQTIGEESVLTLSEHYFQLLHRKMNTGKELTKQYAYWQALEKSIHTLLRPQGEQISFTVLDDQKGEILRSQIKSALEIKGRWARRQALQKLAGGISERSVNVYQRRGFHPEDYADLLGYLWILKAGFYTSAAGLDLKLIEDDPAACIF</sequence>
<dbReference type="GO" id="GO:0003723">
    <property type="term" value="F:RNA binding"/>
    <property type="evidence" value="ECO:0007669"/>
    <property type="project" value="TreeGrafter"/>
</dbReference>
<evidence type="ECO:0000256" key="2">
    <source>
        <dbReference type="ARBA" id="ARBA00009046"/>
    </source>
</evidence>
<dbReference type="InterPro" id="IPR054712">
    <property type="entry name" value="Cas3-like_dom"/>
</dbReference>
<dbReference type="CDD" id="cd09641">
    <property type="entry name" value="Cas3''_I"/>
    <property type="match status" value="1"/>
</dbReference>
<evidence type="ECO:0000256" key="5">
    <source>
        <dbReference type="ARBA" id="ARBA00022741"/>
    </source>
</evidence>
<dbReference type="CDD" id="cd17930">
    <property type="entry name" value="DEXHc_cas3"/>
    <property type="match status" value="1"/>
</dbReference>
<comment type="similarity">
    <text evidence="1">In the N-terminal section; belongs to the CRISPR-associated nuclease Cas3-HD family.</text>
</comment>
<evidence type="ECO:0000313" key="13">
    <source>
        <dbReference type="Proteomes" id="UP000031623"/>
    </source>
</evidence>
<dbReference type="InterPro" id="IPR038257">
    <property type="entry name" value="CRISPR-assoc_Cas3_HD_sf"/>
</dbReference>
<feature type="domain" description="HD Cas3-type" evidence="11">
    <location>
        <begin position="6"/>
        <end position="205"/>
    </location>
</feature>
<dbReference type="Proteomes" id="UP000031623">
    <property type="component" value="Chromosome"/>
</dbReference>
<dbReference type="Gene3D" id="1.10.3210.30">
    <property type="match status" value="1"/>
</dbReference>
<keyword evidence="9" id="KW-0051">Antiviral defense</keyword>
<dbReference type="SUPFAM" id="SSF109604">
    <property type="entry name" value="HD-domain/PDEase-like"/>
    <property type="match status" value="1"/>
</dbReference>
<dbReference type="InterPro" id="IPR050547">
    <property type="entry name" value="DEAD_box_RNA_helicases"/>
</dbReference>
<keyword evidence="6" id="KW-0378">Hydrolase</keyword>
<dbReference type="InterPro" id="IPR006483">
    <property type="entry name" value="CRISPR-assoc_Cas3_HD"/>
</dbReference>
<evidence type="ECO:0000313" key="12">
    <source>
        <dbReference type="EMBL" id="BAP54867.1"/>
    </source>
</evidence>
<dbReference type="NCBIfam" id="TIGR01596">
    <property type="entry name" value="cas3_HD"/>
    <property type="match status" value="1"/>
</dbReference>
<evidence type="ECO:0000259" key="11">
    <source>
        <dbReference type="PROSITE" id="PS51643"/>
    </source>
</evidence>
<gene>
    <name evidence="12" type="ORF">THII_0570</name>
</gene>
<dbReference type="GO" id="GO:0051607">
    <property type="term" value="P:defense response to virus"/>
    <property type="evidence" value="ECO:0007669"/>
    <property type="project" value="UniProtKB-KW"/>
</dbReference>
<evidence type="ECO:0000256" key="6">
    <source>
        <dbReference type="ARBA" id="ARBA00022801"/>
    </source>
</evidence>
<keyword evidence="7" id="KW-0347">Helicase</keyword>
<dbReference type="PANTHER" id="PTHR47963:SF9">
    <property type="entry name" value="CRISPR-ASSOCIATED ENDONUCLEASE_HELICASE CAS3"/>
    <property type="match status" value="1"/>
</dbReference>
<evidence type="ECO:0000256" key="4">
    <source>
        <dbReference type="ARBA" id="ARBA00022723"/>
    </source>
</evidence>
<dbReference type="GO" id="GO:0046872">
    <property type="term" value="F:metal ion binding"/>
    <property type="evidence" value="ECO:0007669"/>
    <property type="project" value="UniProtKB-KW"/>
</dbReference>
<keyword evidence="8" id="KW-0067">ATP-binding</keyword>
<dbReference type="Gene3D" id="3.40.50.300">
    <property type="entry name" value="P-loop containing nucleotide triphosphate hydrolases"/>
    <property type="match status" value="2"/>
</dbReference>
<name>A0A090AHR2_9GAMM</name>
<dbReference type="SMART" id="SM00487">
    <property type="entry name" value="DEXDc"/>
    <property type="match status" value="1"/>
</dbReference>
<dbReference type="InterPro" id="IPR011545">
    <property type="entry name" value="DEAD/DEAH_box_helicase_dom"/>
</dbReference>
<proteinExistence type="inferred from homology"/>
<dbReference type="AlphaFoldDB" id="A0A090AHR2"/>
<evidence type="ECO:0000256" key="8">
    <source>
        <dbReference type="ARBA" id="ARBA00022840"/>
    </source>
</evidence>
<dbReference type="Pfam" id="PF22590">
    <property type="entry name" value="Cas3-like_C_2"/>
    <property type="match status" value="1"/>
</dbReference>
<dbReference type="GO" id="GO:0016787">
    <property type="term" value="F:hydrolase activity"/>
    <property type="evidence" value="ECO:0007669"/>
    <property type="project" value="UniProtKB-KW"/>
</dbReference>
<evidence type="ECO:0000256" key="1">
    <source>
        <dbReference type="ARBA" id="ARBA00006847"/>
    </source>
</evidence>
<dbReference type="GO" id="GO:0003724">
    <property type="term" value="F:RNA helicase activity"/>
    <property type="evidence" value="ECO:0007669"/>
    <property type="project" value="TreeGrafter"/>
</dbReference>
<reference evidence="12 13" key="1">
    <citation type="journal article" date="2014" name="ISME J.">
        <title>Ecophysiology of Thioploca ingrica as revealed by the complete genome sequence supplemented with proteomic evidence.</title>
        <authorList>
            <person name="Kojima H."/>
            <person name="Ogura Y."/>
            <person name="Yamamoto N."/>
            <person name="Togashi T."/>
            <person name="Mori H."/>
            <person name="Watanabe T."/>
            <person name="Nemoto F."/>
            <person name="Kurokawa K."/>
            <person name="Hayashi T."/>
            <person name="Fukui M."/>
        </authorList>
    </citation>
    <scope>NUCLEOTIDE SEQUENCE [LARGE SCALE GENOMIC DNA]</scope>
</reference>
<dbReference type="PROSITE" id="PS51643">
    <property type="entry name" value="HD_CAS3"/>
    <property type="match status" value="1"/>
</dbReference>
<dbReference type="GO" id="GO:0004518">
    <property type="term" value="F:nuclease activity"/>
    <property type="evidence" value="ECO:0007669"/>
    <property type="project" value="UniProtKB-KW"/>
</dbReference>
<dbReference type="InterPro" id="IPR006474">
    <property type="entry name" value="Helicase_Cas3_CRISPR-ass_core"/>
</dbReference>
<dbReference type="NCBIfam" id="TIGR01587">
    <property type="entry name" value="cas3_core"/>
    <property type="match status" value="1"/>
</dbReference>
<dbReference type="STRING" id="40754.THII_0570"/>
<protein>
    <submittedName>
        <fullName evidence="12">CRISPR-associated helicase Cas3</fullName>
    </submittedName>
</protein>
<feature type="domain" description="Helicase ATP-binding" evidence="10">
    <location>
        <begin position="257"/>
        <end position="455"/>
    </location>
</feature>
<dbReference type="InterPro" id="IPR027417">
    <property type="entry name" value="P-loop_NTPase"/>
</dbReference>
<dbReference type="HOGENOM" id="CLU_010123_1_1_6"/>